<keyword evidence="1" id="KW-0812">Transmembrane</keyword>
<feature type="transmembrane region" description="Helical" evidence="1">
    <location>
        <begin position="305"/>
        <end position="323"/>
    </location>
</feature>
<evidence type="ECO:0000313" key="3">
    <source>
        <dbReference type="EMBL" id="CAE7703166.1"/>
    </source>
</evidence>
<accession>A0A812WTR5</accession>
<feature type="signal peptide" evidence="2">
    <location>
        <begin position="1"/>
        <end position="29"/>
    </location>
</feature>
<feature type="chain" id="PRO_5032807763" evidence="2">
    <location>
        <begin position="30"/>
        <end position="413"/>
    </location>
</feature>
<dbReference type="AlphaFoldDB" id="A0A812WTR5"/>
<comment type="caution">
    <text evidence="3">The sequence shown here is derived from an EMBL/GenBank/DDBJ whole genome shotgun (WGS) entry which is preliminary data.</text>
</comment>
<proteinExistence type="predicted"/>
<organism evidence="3 4">
    <name type="scientific">Symbiodinium necroappetens</name>
    <dbReference type="NCBI Taxonomy" id="1628268"/>
    <lineage>
        <taxon>Eukaryota</taxon>
        <taxon>Sar</taxon>
        <taxon>Alveolata</taxon>
        <taxon>Dinophyceae</taxon>
        <taxon>Suessiales</taxon>
        <taxon>Symbiodiniaceae</taxon>
        <taxon>Symbiodinium</taxon>
    </lineage>
</organism>
<dbReference type="EMBL" id="CAJNJA010035141">
    <property type="protein sequence ID" value="CAE7703166.1"/>
    <property type="molecule type" value="Genomic_DNA"/>
</dbReference>
<keyword evidence="4" id="KW-1185">Reference proteome</keyword>
<dbReference type="OrthoDB" id="193600at2759"/>
<evidence type="ECO:0000256" key="2">
    <source>
        <dbReference type="SAM" id="SignalP"/>
    </source>
</evidence>
<dbReference type="Proteomes" id="UP000601435">
    <property type="component" value="Unassembled WGS sequence"/>
</dbReference>
<reference evidence="3" key="1">
    <citation type="submission" date="2021-02" db="EMBL/GenBank/DDBJ databases">
        <authorList>
            <person name="Dougan E. K."/>
            <person name="Rhodes N."/>
            <person name="Thang M."/>
            <person name="Chan C."/>
        </authorList>
    </citation>
    <scope>NUCLEOTIDE SEQUENCE</scope>
</reference>
<name>A0A812WTR5_9DINO</name>
<feature type="transmembrane region" description="Helical" evidence="1">
    <location>
        <begin position="276"/>
        <end position="298"/>
    </location>
</feature>
<evidence type="ECO:0000256" key="1">
    <source>
        <dbReference type="SAM" id="Phobius"/>
    </source>
</evidence>
<gene>
    <name evidence="3" type="ORF">SNEC2469_LOCUS20257</name>
</gene>
<evidence type="ECO:0000313" key="4">
    <source>
        <dbReference type="Proteomes" id="UP000601435"/>
    </source>
</evidence>
<sequence length="413" mass="45520">MEVPSRRQFGLPCALRFFSVLLVLGLTLRQDEDIESLTADQNALEHRKSRKQHGARRLIDANCKHPPKMASDKEQEAIRSKCGSCAAPDLGCMANCTFNVRVQHYKSGLEEIATMENLTSLEECLVQIELPIQTESGETKEVRQFRSFVLKACLKEEVHADFEADMEEEICDGVPGKGNVDFDCLVMITPKPDELRMKKQQAAAEIAEERSIDVARVLGDQRIEDLTRDITTAGRCSAMKPDVENWQYERQIRDISATEAAIDDMLSPLEGWQRTGAALVSGMVLIFGFVVAVPRYVLSTALKAPTLLAGVLAFYLACAVLPSGILGDLIMIAAEAVLFRVILQVLLRDRDLILAESIKKVCQKKDSGSVVAVLGAAHCNGVRRLLLEGLPEKQLSDDVKDAEVPEAEPVNVS</sequence>
<keyword evidence="2" id="KW-0732">Signal</keyword>
<keyword evidence="1" id="KW-1133">Transmembrane helix</keyword>
<keyword evidence="1" id="KW-0472">Membrane</keyword>
<protein>
    <submittedName>
        <fullName evidence="3">Uncharacterized protein</fullName>
    </submittedName>
</protein>